<evidence type="ECO:0000256" key="2">
    <source>
        <dbReference type="ARBA" id="ARBA00022559"/>
    </source>
</evidence>
<comment type="similarity">
    <text evidence="1 4">Belongs to the glutathione peroxidase family.</text>
</comment>
<evidence type="ECO:0000313" key="5">
    <source>
        <dbReference type="EMBL" id="GAA1620560.1"/>
    </source>
</evidence>
<comment type="caution">
    <text evidence="5">The sequence shown here is derived from an EMBL/GenBank/DDBJ whole genome shotgun (WGS) entry which is preliminary data.</text>
</comment>
<reference evidence="5 6" key="1">
    <citation type="journal article" date="2019" name="Int. J. Syst. Evol. Microbiol.">
        <title>The Global Catalogue of Microorganisms (GCM) 10K type strain sequencing project: providing services to taxonomists for standard genome sequencing and annotation.</title>
        <authorList>
            <consortium name="The Broad Institute Genomics Platform"/>
            <consortium name="The Broad Institute Genome Sequencing Center for Infectious Disease"/>
            <person name="Wu L."/>
            <person name="Ma J."/>
        </authorList>
    </citation>
    <scope>NUCLEOTIDE SEQUENCE [LARGE SCALE GENOMIC DNA]</scope>
    <source>
        <strain evidence="5 6">JCM 14306</strain>
    </source>
</reference>
<accession>A0ABN2EWX1</accession>
<evidence type="ECO:0000256" key="4">
    <source>
        <dbReference type="RuleBase" id="RU000499"/>
    </source>
</evidence>
<evidence type="ECO:0000313" key="6">
    <source>
        <dbReference type="Proteomes" id="UP001501319"/>
    </source>
</evidence>
<dbReference type="GO" id="GO:0004601">
    <property type="term" value="F:peroxidase activity"/>
    <property type="evidence" value="ECO:0007669"/>
    <property type="project" value="UniProtKB-KW"/>
</dbReference>
<protein>
    <recommendedName>
        <fullName evidence="4">Glutathione peroxidase</fullName>
    </recommendedName>
</protein>
<dbReference type="Proteomes" id="UP001501319">
    <property type="component" value="Unassembled WGS sequence"/>
</dbReference>
<keyword evidence="3 4" id="KW-0560">Oxidoreductase</keyword>
<dbReference type="PRINTS" id="PR01011">
    <property type="entry name" value="GLUTPROXDASE"/>
</dbReference>
<dbReference type="InterPro" id="IPR036249">
    <property type="entry name" value="Thioredoxin-like_sf"/>
</dbReference>
<gene>
    <name evidence="5" type="ORF">GCM10009744_04250</name>
</gene>
<dbReference type="RefSeq" id="WP_344108008.1">
    <property type="nucleotide sequence ID" value="NZ_BAAANE010000002.1"/>
</dbReference>
<keyword evidence="6" id="KW-1185">Reference proteome</keyword>
<evidence type="ECO:0000256" key="3">
    <source>
        <dbReference type="ARBA" id="ARBA00023002"/>
    </source>
</evidence>
<keyword evidence="2 4" id="KW-0575">Peroxidase</keyword>
<organism evidence="5 6">
    <name type="scientific">Kribbella alba</name>
    <dbReference type="NCBI Taxonomy" id="190197"/>
    <lineage>
        <taxon>Bacteria</taxon>
        <taxon>Bacillati</taxon>
        <taxon>Actinomycetota</taxon>
        <taxon>Actinomycetes</taxon>
        <taxon>Propionibacteriales</taxon>
        <taxon>Kribbellaceae</taxon>
        <taxon>Kribbella</taxon>
    </lineage>
</organism>
<dbReference type="Pfam" id="PF00255">
    <property type="entry name" value="GSHPx"/>
    <property type="match status" value="1"/>
</dbReference>
<sequence length="170" mass="18990">MTTVYDFSATRIEGNEQSLADFRDQVLLVVNTASQSPYTPQYSGLQKLYKTYRKQGFSVLGFPCDQFGHQEPGDENEIANFCSTIYHVTFPMFAKIDVNGSRTLPLFNWLKREQGGLLGGRIKWSFTKFLVGRDGSVIARYAPVHTPDKLADKVEAALAVPAPSTRETSD</sequence>
<proteinExistence type="inferred from homology"/>
<evidence type="ECO:0000256" key="1">
    <source>
        <dbReference type="ARBA" id="ARBA00006926"/>
    </source>
</evidence>
<name>A0ABN2EWX1_9ACTN</name>
<dbReference type="InterPro" id="IPR000889">
    <property type="entry name" value="Glutathione_peroxidase"/>
</dbReference>
<dbReference type="SUPFAM" id="SSF52833">
    <property type="entry name" value="Thioredoxin-like"/>
    <property type="match status" value="1"/>
</dbReference>
<dbReference type="CDD" id="cd00340">
    <property type="entry name" value="GSH_Peroxidase"/>
    <property type="match status" value="1"/>
</dbReference>
<dbReference type="EMBL" id="BAAANE010000002">
    <property type="protein sequence ID" value="GAA1620560.1"/>
    <property type="molecule type" value="Genomic_DNA"/>
</dbReference>
<dbReference type="PANTHER" id="PTHR11592:SF78">
    <property type="entry name" value="GLUTATHIONE PEROXIDASE"/>
    <property type="match status" value="1"/>
</dbReference>
<dbReference type="PIRSF" id="PIRSF000303">
    <property type="entry name" value="Glutathion_perox"/>
    <property type="match status" value="1"/>
</dbReference>
<dbReference type="PANTHER" id="PTHR11592">
    <property type="entry name" value="GLUTATHIONE PEROXIDASE"/>
    <property type="match status" value="1"/>
</dbReference>
<dbReference type="PROSITE" id="PS51355">
    <property type="entry name" value="GLUTATHIONE_PEROXID_3"/>
    <property type="match status" value="1"/>
</dbReference>
<dbReference type="Gene3D" id="3.40.30.10">
    <property type="entry name" value="Glutaredoxin"/>
    <property type="match status" value="1"/>
</dbReference>